<dbReference type="HAMAP" id="MF_00393">
    <property type="entry name" value="Glyc3P_acyltrans"/>
    <property type="match status" value="1"/>
</dbReference>
<dbReference type="NCBIfam" id="TIGR03703">
    <property type="entry name" value="plsB"/>
    <property type="match status" value="1"/>
</dbReference>
<keyword evidence="12" id="KW-0594">Phospholipid biosynthesis</keyword>
<dbReference type="PANTHER" id="PTHR12563:SF17">
    <property type="entry name" value="DIHYDROXYACETONE PHOSPHATE ACYLTRANSFERASE"/>
    <property type="match status" value="1"/>
</dbReference>
<proteinExistence type="inferred from homology"/>
<evidence type="ECO:0000256" key="6">
    <source>
        <dbReference type="ARBA" id="ARBA00013432"/>
    </source>
</evidence>
<dbReference type="SUPFAM" id="SSF69593">
    <property type="entry name" value="Glycerol-3-phosphate (1)-acyltransferase"/>
    <property type="match status" value="1"/>
</dbReference>
<dbReference type="InterPro" id="IPR022284">
    <property type="entry name" value="GPAT/DHAPAT"/>
</dbReference>
<evidence type="ECO:0000256" key="7">
    <source>
        <dbReference type="ARBA" id="ARBA00022475"/>
    </source>
</evidence>
<dbReference type="NCBIfam" id="NF003441">
    <property type="entry name" value="PRK04974.1"/>
    <property type="match status" value="1"/>
</dbReference>
<comment type="pathway">
    <text evidence="2 12">Phospholipid metabolism; CDP-diacylglycerol biosynthesis; CDP-diacylglycerol from sn-glycerol 3-phosphate: step 1/3.</text>
</comment>
<dbReference type="GO" id="GO:0004366">
    <property type="term" value="F:glycerol-3-phosphate O-acyltransferase activity"/>
    <property type="evidence" value="ECO:0007669"/>
    <property type="project" value="UniProtKB-UniRule"/>
</dbReference>
<keyword evidence="12" id="KW-1208">Phospholipid metabolism</keyword>
<dbReference type="EMBL" id="JACHHY010000016">
    <property type="protein sequence ID" value="MBB5019330.1"/>
    <property type="molecule type" value="Genomic_DNA"/>
</dbReference>
<evidence type="ECO:0000256" key="2">
    <source>
        <dbReference type="ARBA" id="ARBA00004765"/>
    </source>
</evidence>
<dbReference type="RefSeq" id="WP_184040025.1">
    <property type="nucleotide sequence ID" value="NZ_JACHHY010000016.1"/>
</dbReference>
<dbReference type="SMART" id="SM00563">
    <property type="entry name" value="PlsC"/>
    <property type="match status" value="1"/>
</dbReference>
<evidence type="ECO:0000256" key="10">
    <source>
        <dbReference type="ARBA" id="ARBA00023315"/>
    </source>
</evidence>
<keyword evidence="10 12" id="KW-0012">Acyltransferase</keyword>
<comment type="domain">
    <text evidence="12">The HXXXXD motif is essential for acyltransferase activity and may constitute the binding site for the phosphate moiety of the glycerol-3-phosphate.</text>
</comment>
<keyword evidence="15" id="KW-1185">Reference proteome</keyword>
<dbReference type="GO" id="GO:0005886">
    <property type="term" value="C:plasma membrane"/>
    <property type="evidence" value="ECO:0007669"/>
    <property type="project" value="UniProtKB-SubCell"/>
</dbReference>
<evidence type="ECO:0000313" key="15">
    <source>
        <dbReference type="Proteomes" id="UP000575898"/>
    </source>
</evidence>
<evidence type="ECO:0000256" key="8">
    <source>
        <dbReference type="ARBA" id="ARBA00022679"/>
    </source>
</evidence>
<keyword evidence="12" id="KW-0443">Lipid metabolism</keyword>
<dbReference type="InterPro" id="IPR041728">
    <property type="entry name" value="GPAT/DHAPAT_LPLAT"/>
</dbReference>
<dbReference type="AlphaFoldDB" id="A0A840MLP6"/>
<dbReference type="GO" id="GO:0016024">
    <property type="term" value="P:CDP-diacylglycerol biosynthetic process"/>
    <property type="evidence" value="ECO:0007669"/>
    <property type="project" value="UniProtKB-UniRule"/>
</dbReference>
<evidence type="ECO:0000256" key="4">
    <source>
        <dbReference type="ARBA" id="ARBA00007937"/>
    </source>
</evidence>
<evidence type="ECO:0000256" key="1">
    <source>
        <dbReference type="ARBA" id="ARBA00004413"/>
    </source>
</evidence>
<dbReference type="PANTHER" id="PTHR12563">
    <property type="entry name" value="GLYCEROL-3-PHOSPHATE ACYLTRANSFERASE"/>
    <property type="match status" value="1"/>
</dbReference>
<evidence type="ECO:0000256" key="9">
    <source>
        <dbReference type="ARBA" id="ARBA00023136"/>
    </source>
</evidence>
<name>A0A840MLP6_9PROT</name>
<dbReference type="EC" id="2.3.1.15" evidence="5 12"/>
<evidence type="ECO:0000256" key="12">
    <source>
        <dbReference type="HAMAP-Rule" id="MF_00393"/>
    </source>
</evidence>
<comment type="similarity">
    <text evidence="4 12">Belongs to the GPAT/DAPAT family.</text>
</comment>
<gene>
    <name evidence="12" type="primary">plsB</name>
    <name evidence="14" type="ORF">HNQ59_002631</name>
</gene>
<protein>
    <recommendedName>
        <fullName evidence="6 12">Glycerol-3-phosphate acyltransferase</fullName>
        <shortName evidence="12">GPAT</shortName>
        <ecNumber evidence="5 12">2.3.1.15</ecNumber>
    </recommendedName>
</protein>
<accession>A0A840MLP6</accession>
<reference evidence="14 15" key="1">
    <citation type="submission" date="2020-08" db="EMBL/GenBank/DDBJ databases">
        <title>Genomic Encyclopedia of Type Strains, Phase IV (KMG-IV): sequencing the most valuable type-strain genomes for metagenomic binning, comparative biology and taxonomic classification.</title>
        <authorList>
            <person name="Goeker M."/>
        </authorList>
    </citation>
    <scope>NUCLEOTIDE SEQUENCE [LARGE SCALE GENOMIC DNA]</scope>
    <source>
        <strain evidence="14 15">DSM 27165</strain>
    </source>
</reference>
<dbReference type="PIRSF" id="PIRSF000437">
    <property type="entry name" value="GPAT_DHAPAT"/>
    <property type="match status" value="1"/>
</dbReference>
<dbReference type="Pfam" id="PF01553">
    <property type="entry name" value="Acyltransferase"/>
    <property type="match status" value="1"/>
</dbReference>
<dbReference type="InterPro" id="IPR028354">
    <property type="entry name" value="GPAT_PlsB"/>
</dbReference>
<evidence type="ECO:0000256" key="5">
    <source>
        <dbReference type="ARBA" id="ARBA00013113"/>
    </source>
</evidence>
<organism evidence="14 15">
    <name type="scientific">Chitinivorax tropicus</name>
    <dbReference type="NCBI Taxonomy" id="714531"/>
    <lineage>
        <taxon>Bacteria</taxon>
        <taxon>Pseudomonadati</taxon>
        <taxon>Pseudomonadota</taxon>
        <taxon>Betaproteobacteria</taxon>
        <taxon>Chitinivorax</taxon>
    </lineage>
</organism>
<feature type="domain" description="Phospholipid/glycerol acyltransferase" evidence="13">
    <location>
        <begin position="307"/>
        <end position="434"/>
    </location>
</feature>
<comment type="pathway">
    <text evidence="3">Lipid metabolism.</text>
</comment>
<dbReference type="PIRSF" id="PIRSF500064">
    <property type="entry name" value="GPAT"/>
    <property type="match status" value="1"/>
</dbReference>
<feature type="short sequence motif" description="HXXXXD motif" evidence="12">
    <location>
        <begin position="312"/>
        <end position="317"/>
    </location>
</feature>
<evidence type="ECO:0000313" key="14">
    <source>
        <dbReference type="EMBL" id="MBB5019330.1"/>
    </source>
</evidence>
<dbReference type="CDD" id="cd07993">
    <property type="entry name" value="LPLAT_DHAPAT-like"/>
    <property type="match status" value="1"/>
</dbReference>
<sequence>MLKFLGLEAAFSLLSRKLLYLWVRTQVLPQDLTSLKLDPNKPVCYVLQTRQLSNLMVLETETIRTGLPRAMGRFQSLDVREDRSFFFLTRGETPGLRRQNRFAYSPRLKRLVQAVMADPKFDVQLVPVTILWGRQPQKEDSLLKILFTDSWATPSAIKQLFRVLIHGRGTLVRFEEPMSLREVVDEGQNEELTLRKIARILRVHFRRQREMAIGPDLSHRRTQVNALLETDAVQRAIELEAREKNVLPHKLEDTARRYAMEIAADYSYPTVRAYEKFLTWLWTRLYDGVKVYRMNELVDLAAEGPEIIYVPTHRSHIDYLLMSYVIFKQGMMVPHIAAGANLNLPVVGGILRRGGAFFLRRTFKGNHLYAAVFNEYLHMMIQKGYPIEYFIEGGRSRTGRLLSPKGGMLAMTLASFLRDHSRPIVFVPIYFGYEKVMEGGTYVAELSGKPKEKESIWGLIKTIRDIEKVFGEVHVNFGQPIPLADLLDEQHPGWRDEPAIEDTKVPWVSKSVDVLANRIVTQINSAAVVNPINLLAFALLSTPKQVADEDLLVAYLDTLRKMLADAPYSDRIELTALDGRALIEYGMKMKVLERLSHPLGNLIQLEGAQALQMTYFRNNVQHLFTLQGMIACFLTNENALERGRIVELIRNLYPFLQAELFLHWSIEALDEVVNRQIDAMIGSGLLAMRSDQTTIKAPNRNSAEYMQLEILARSVRQAMERYYIAVALLTRQGSGKITAAHLEELCSMFAQRLAILHEHPAPEFFDKGVFRSFIQTLKRIGVLGENEQRQLVFDRQLQASANEAHLVLPHDVRQTVQQLTRLDADEIRKAVVEIAAKSKK</sequence>
<keyword evidence="12" id="KW-0444">Lipid biosynthesis</keyword>
<comment type="caution">
    <text evidence="14">The sequence shown here is derived from an EMBL/GenBank/DDBJ whole genome shotgun (WGS) entry which is preliminary data.</text>
</comment>
<evidence type="ECO:0000259" key="13">
    <source>
        <dbReference type="SMART" id="SM00563"/>
    </source>
</evidence>
<dbReference type="GO" id="GO:0006631">
    <property type="term" value="P:fatty acid metabolic process"/>
    <property type="evidence" value="ECO:0007669"/>
    <property type="project" value="TreeGrafter"/>
</dbReference>
<dbReference type="Pfam" id="PF19277">
    <property type="entry name" value="GPAT_C"/>
    <property type="match status" value="1"/>
</dbReference>
<dbReference type="Proteomes" id="UP000575898">
    <property type="component" value="Unassembled WGS sequence"/>
</dbReference>
<dbReference type="InterPro" id="IPR045520">
    <property type="entry name" value="GPAT/DHAPAT_C"/>
</dbReference>
<comment type="subcellular location">
    <subcellularLocation>
        <location evidence="1 12">Cell membrane</location>
        <topology evidence="1 12">Peripheral membrane protein</topology>
        <orientation evidence="1 12">Cytoplasmic side</orientation>
    </subcellularLocation>
</comment>
<keyword evidence="9 12" id="KW-0472">Membrane</keyword>
<evidence type="ECO:0000256" key="11">
    <source>
        <dbReference type="ARBA" id="ARBA00048427"/>
    </source>
</evidence>
<dbReference type="InterPro" id="IPR002123">
    <property type="entry name" value="Plipid/glycerol_acylTrfase"/>
</dbReference>
<comment type="catalytic activity">
    <reaction evidence="11 12">
        <text>sn-glycerol 3-phosphate + an acyl-CoA = a 1-acyl-sn-glycero-3-phosphate + CoA</text>
        <dbReference type="Rhea" id="RHEA:15325"/>
        <dbReference type="ChEBI" id="CHEBI:57287"/>
        <dbReference type="ChEBI" id="CHEBI:57597"/>
        <dbReference type="ChEBI" id="CHEBI:57970"/>
        <dbReference type="ChEBI" id="CHEBI:58342"/>
        <dbReference type="EC" id="2.3.1.15"/>
    </reaction>
</comment>
<evidence type="ECO:0000256" key="3">
    <source>
        <dbReference type="ARBA" id="ARBA00005189"/>
    </source>
</evidence>
<dbReference type="UniPathway" id="UPA00557">
    <property type="reaction ID" value="UER00612"/>
</dbReference>
<keyword evidence="8 12" id="KW-0808">Transferase</keyword>
<keyword evidence="7 12" id="KW-1003">Cell membrane</keyword>